<dbReference type="RefSeq" id="WP_162368954.1">
    <property type="nucleotide sequence ID" value="NZ_JAAEEH010000001.1"/>
</dbReference>
<dbReference type="InterPro" id="IPR042176">
    <property type="entry name" value="Pantoate_ligase_C"/>
</dbReference>
<dbReference type="SUPFAM" id="SSF52374">
    <property type="entry name" value="Nucleotidylyl transferase"/>
    <property type="match status" value="1"/>
</dbReference>
<keyword evidence="15" id="KW-1185">Reference proteome</keyword>
<organism evidence="14 15">
    <name type="scientific">Anaerotalea alkaliphila</name>
    <dbReference type="NCBI Taxonomy" id="2662126"/>
    <lineage>
        <taxon>Bacteria</taxon>
        <taxon>Bacillati</taxon>
        <taxon>Bacillota</taxon>
        <taxon>Clostridia</taxon>
        <taxon>Eubacteriales</taxon>
        <taxon>Anaerotalea</taxon>
    </lineage>
</organism>
<dbReference type="EMBL" id="JAAEEH010000001">
    <property type="protein sequence ID" value="NDL66228.1"/>
    <property type="molecule type" value="Genomic_DNA"/>
</dbReference>
<evidence type="ECO:0000256" key="6">
    <source>
        <dbReference type="ARBA" id="ARBA00022490"/>
    </source>
</evidence>
<evidence type="ECO:0000256" key="13">
    <source>
        <dbReference type="HAMAP-Rule" id="MF_00158"/>
    </source>
</evidence>
<dbReference type="Gene3D" id="3.40.50.620">
    <property type="entry name" value="HUPs"/>
    <property type="match status" value="1"/>
</dbReference>
<evidence type="ECO:0000256" key="4">
    <source>
        <dbReference type="ARBA" id="ARBA00012219"/>
    </source>
</evidence>
<evidence type="ECO:0000256" key="5">
    <source>
        <dbReference type="ARBA" id="ARBA00014155"/>
    </source>
</evidence>
<evidence type="ECO:0000313" key="14">
    <source>
        <dbReference type="EMBL" id="NDL66228.1"/>
    </source>
</evidence>
<evidence type="ECO:0000256" key="8">
    <source>
        <dbReference type="ARBA" id="ARBA00022655"/>
    </source>
</evidence>
<dbReference type="Pfam" id="PF02569">
    <property type="entry name" value="Pantoate_ligase"/>
    <property type="match status" value="1"/>
</dbReference>
<dbReference type="InterPro" id="IPR004821">
    <property type="entry name" value="Cyt_trans-like"/>
</dbReference>
<evidence type="ECO:0000256" key="10">
    <source>
        <dbReference type="ARBA" id="ARBA00022840"/>
    </source>
</evidence>
<keyword evidence="6 13" id="KW-0963">Cytoplasm</keyword>
<comment type="similarity">
    <text evidence="3 13">Belongs to the pantothenate synthetase family.</text>
</comment>
<dbReference type="FunFam" id="3.30.1300.10:FF:000001">
    <property type="entry name" value="Pantothenate synthetase"/>
    <property type="match status" value="1"/>
</dbReference>
<proteinExistence type="inferred from homology"/>
<dbReference type="HAMAP" id="MF_00158">
    <property type="entry name" value="PanC"/>
    <property type="match status" value="1"/>
</dbReference>
<dbReference type="GO" id="GO:0005524">
    <property type="term" value="F:ATP binding"/>
    <property type="evidence" value="ECO:0007669"/>
    <property type="project" value="UniProtKB-KW"/>
</dbReference>
<comment type="catalytic activity">
    <reaction evidence="11 13">
        <text>(R)-pantoate + beta-alanine + ATP = (R)-pantothenate + AMP + diphosphate + H(+)</text>
        <dbReference type="Rhea" id="RHEA:10912"/>
        <dbReference type="ChEBI" id="CHEBI:15378"/>
        <dbReference type="ChEBI" id="CHEBI:15980"/>
        <dbReference type="ChEBI" id="CHEBI:29032"/>
        <dbReference type="ChEBI" id="CHEBI:30616"/>
        <dbReference type="ChEBI" id="CHEBI:33019"/>
        <dbReference type="ChEBI" id="CHEBI:57966"/>
        <dbReference type="ChEBI" id="CHEBI:456215"/>
        <dbReference type="EC" id="6.3.2.1"/>
    </reaction>
</comment>
<evidence type="ECO:0000313" key="15">
    <source>
        <dbReference type="Proteomes" id="UP000461585"/>
    </source>
</evidence>
<dbReference type="EC" id="6.3.2.1" evidence="4 13"/>
<comment type="pathway">
    <text evidence="2 13">Cofactor biosynthesis; (R)-pantothenate biosynthesis; (R)-pantothenate from (R)-pantoate and beta-alanine: step 1/1.</text>
</comment>
<dbReference type="FunFam" id="3.40.50.620:FF:000114">
    <property type="entry name" value="Pantothenate synthetase"/>
    <property type="match status" value="1"/>
</dbReference>
<comment type="function">
    <text evidence="12 13">Catalyzes the condensation of pantoate with beta-alanine in an ATP-dependent reaction via a pantoyl-adenylate intermediate.</text>
</comment>
<dbReference type="NCBIfam" id="TIGR00125">
    <property type="entry name" value="cyt_tran_rel"/>
    <property type="match status" value="1"/>
</dbReference>
<feature type="binding site" evidence="13">
    <location>
        <position position="177"/>
    </location>
    <ligand>
        <name>ATP</name>
        <dbReference type="ChEBI" id="CHEBI:30616"/>
    </ligand>
</feature>
<evidence type="ECO:0000256" key="11">
    <source>
        <dbReference type="ARBA" id="ARBA00048258"/>
    </source>
</evidence>
<keyword evidence="10 13" id="KW-0067">ATP-binding</keyword>
<comment type="caution">
    <text evidence="14">The sequence shown here is derived from an EMBL/GenBank/DDBJ whole genome shotgun (WGS) entry which is preliminary data.</text>
</comment>
<feature type="binding site" evidence="13">
    <location>
        <begin position="30"/>
        <end position="37"/>
    </location>
    <ligand>
        <name>ATP</name>
        <dbReference type="ChEBI" id="CHEBI:30616"/>
    </ligand>
</feature>
<dbReference type="CDD" id="cd00560">
    <property type="entry name" value="PanC"/>
    <property type="match status" value="1"/>
</dbReference>
<comment type="miscellaneous">
    <text evidence="13">The reaction proceeds by a bi uni uni bi ping pong mechanism.</text>
</comment>
<reference evidence="14 15" key="1">
    <citation type="submission" date="2020-01" db="EMBL/GenBank/DDBJ databases">
        <title>Anaeroalcalibacter tamaniensis gen. nov., sp. nov., moderately halophilic strictly anaerobic fermenter bacterium from mud volcano of Taman peninsula.</title>
        <authorList>
            <person name="Frolova A."/>
            <person name="Merkel A.Y."/>
            <person name="Slobodkin A.I."/>
        </authorList>
    </citation>
    <scope>NUCLEOTIDE SEQUENCE [LARGE SCALE GENOMIC DNA]</scope>
    <source>
        <strain evidence="14 15">F-3ap</strain>
    </source>
</reference>
<keyword evidence="7 13" id="KW-0436">Ligase</keyword>
<evidence type="ECO:0000256" key="9">
    <source>
        <dbReference type="ARBA" id="ARBA00022741"/>
    </source>
</evidence>
<dbReference type="GO" id="GO:0015940">
    <property type="term" value="P:pantothenate biosynthetic process"/>
    <property type="evidence" value="ECO:0007669"/>
    <property type="project" value="UniProtKB-UniRule"/>
</dbReference>
<dbReference type="Proteomes" id="UP000461585">
    <property type="component" value="Unassembled WGS sequence"/>
</dbReference>
<dbReference type="InterPro" id="IPR014729">
    <property type="entry name" value="Rossmann-like_a/b/a_fold"/>
</dbReference>
<feature type="active site" description="Proton donor" evidence="13">
    <location>
        <position position="37"/>
    </location>
</feature>
<evidence type="ECO:0000256" key="12">
    <source>
        <dbReference type="ARBA" id="ARBA00055042"/>
    </source>
</evidence>
<dbReference type="AlphaFoldDB" id="A0A7X5KM06"/>
<comment type="subunit">
    <text evidence="13">Homodimer.</text>
</comment>
<feature type="binding site" evidence="13">
    <location>
        <begin position="148"/>
        <end position="151"/>
    </location>
    <ligand>
        <name>ATP</name>
        <dbReference type="ChEBI" id="CHEBI:30616"/>
    </ligand>
</feature>
<evidence type="ECO:0000256" key="1">
    <source>
        <dbReference type="ARBA" id="ARBA00004496"/>
    </source>
</evidence>
<keyword evidence="9 13" id="KW-0547">Nucleotide-binding</keyword>
<evidence type="ECO:0000256" key="7">
    <source>
        <dbReference type="ARBA" id="ARBA00022598"/>
    </source>
</evidence>
<dbReference type="UniPathway" id="UPA00028">
    <property type="reaction ID" value="UER00005"/>
</dbReference>
<dbReference type="PANTHER" id="PTHR21299">
    <property type="entry name" value="CYTIDYLATE KINASE/PANTOATE-BETA-ALANINE LIGASE"/>
    <property type="match status" value="1"/>
</dbReference>
<feature type="binding site" evidence="13">
    <location>
        <position position="61"/>
    </location>
    <ligand>
        <name>(R)-pantoate</name>
        <dbReference type="ChEBI" id="CHEBI:15980"/>
    </ligand>
</feature>
<feature type="binding site" evidence="13">
    <location>
        <position position="154"/>
    </location>
    <ligand>
        <name>(R)-pantoate</name>
        <dbReference type="ChEBI" id="CHEBI:15980"/>
    </ligand>
</feature>
<dbReference type="InterPro" id="IPR003721">
    <property type="entry name" value="Pantoate_ligase"/>
</dbReference>
<feature type="binding site" evidence="13">
    <location>
        <position position="61"/>
    </location>
    <ligand>
        <name>beta-alanine</name>
        <dbReference type="ChEBI" id="CHEBI:57966"/>
    </ligand>
</feature>
<protein>
    <recommendedName>
        <fullName evidence="5 13">Pantothenate synthetase</fullName>
        <shortName evidence="13">PS</shortName>
        <ecNumber evidence="4 13">6.3.2.1</ecNumber>
    </recommendedName>
    <alternativeName>
        <fullName evidence="13">Pantoate--beta-alanine ligase</fullName>
    </alternativeName>
    <alternativeName>
        <fullName evidence="13">Pantoate-activating enzyme</fullName>
    </alternativeName>
</protein>
<dbReference type="NCBIfam" id="TIGR00018">
    <property type="entry name" value="panC"/>
    <property type="match status" value="1"/>
</dbReference>
<evidence type="ECO:0000256" key="3">
    <source>
        <dbReference type="ARBA" id="ARBA00009256"/>
    </source>
</evidence>
<comment type="subcellular location">
    <subcellularLocation>
        <location evidence="1 13">Cytoplasm</location>
    </subcellularLocation>
</comment>
<evidence type="ECO:0000256" key="2">
    <source>
        <dbReference type="ARBA" id="ARBA00004990"/>
    </source>
</evidence>
<gene>
    <name evidence="13" type="primary">panC</name>
    <name evidence="14" type="ORF">GXN74_00520</name>
</gene>
<dbReference type="PANTHER" id="PTHR21299:SF1">
    <property type="entry name" value="PANTOATE--BETA-ALANINE LIGASE"/>
    <property type="match status" value="1"/>
</dbReference>
<dbReference type="Gene3D" id="3.30.1300.10">
    <property type="entry name" value="Pantoate-beta-alanine ligase, C-terminal domain"/>
    <property type="match status" value="1"/>
</dbReference>
<accession>A0A7X5KM06</accession>
<name>A0A7X5KM06_9FIRM</name>
<keyword evidence="8 13" id="KW-0566">Pantothenate biosynthesis</keyword>
<sequence length="291" mass="32365">MLLIETVRALEAWKREAGRKGRSLGFVPTMGALHEGHLSLIRRAKEENDLVVASVFVNPTQFGPGEDFERYPRSLERDCDLASGAGADVVFHPDAREIYGEGHSTIVRVEGELAGVLCGKARPGHFQGVTTVVNILFNIVGPDRAYFGQKDAQQSLVVQKMVRDLKIPVEVRVCPILREEDGLAMSSRNAYLQQEERRQAVRLHKGLEKAGEAFGAGERNPERLLELAKEEIRKAPLGELEYLELLDGRDLRPVERAAAGDLMAVAVRFGKTRLIDNILLEGEMERRTPCC</sequence>
<feature type="binding site" evidence="13">
    <location>
        <begin position="185"/>
        <end position="188"/>
    </location>
    <ligand>
        <name>ATP</name>
        <dbReference type="ChEBI" id="CHEBI:30616"/>
    </ligand>
</feature>
<dbReference type="GO" id="GO:0004592">
    <property type="term" value="F:pantoate-beta-alanine ligase activity"/>
    <property type="evidence" value="ECO:0007669"/>
    <property type="project" value="UniProtKB-UniRule"/>
</dbReference>
<dbReference type="GO" id="GO:0005829">
    <property type="term" value="C:cytosol"/>
    <property type="evidence" value="ECO:0007669"/>
    <property type="project" value="TreeGrafter"/>
</dbReference>